<dbReference type="AlphaFoldDB" id="A0A291W589"/>
<protein>
    <submittedName>
        <fullName evidence="1">Uncharacterized protein</fullName>
    </submittedName>
</protein>
<proteinExistence type="predicted"/>
<sequence>MVVTTEHKPIHDGNVHGWVGDAYGPALAPFFDSDGCGLGDEGVRTARRSDGMVLVVYSAT</sequence>
<gene>
    <name evidence="1" type="ORF">SMD44_p10240</name>
</gene>
<organism evidence="1 2">
    <name type="scientific">Streptomyces alboflavus</name>
    <dbReference type="NCBI Taxonomy" id="67267"/>
    <lineage>
        <taxon>Bacteria</taxon>
        <taxon>Bacillati</taxon>
        <taxon>Actinomycetota</taxon>
        <taxon>Actinomycetes</taxon>
        <taxon>Kitasatosporales</taxon>
        <taxon>Streptomycetaceae</taxon>
        <taxon>Streptomyces</taxon>
    </lineage>
</organism>
<accession>A0A291W589</accession>
<dbReference type="Proteomes" id="UP000195880">
    <property type="component" value="Plasmid pMDJK44.1"/>
</dbReference>
<geneLocation type="plasmid" evidence="2">
    <name>pmdjk44.1</name>
</geneLocation>
<dbReference type="KEGG" id="salf:SMD44_p10240"/>
<keyword evidence="2" id="KW-1185">Reference proteome</keyword>
<evidence type="ECO:0000313" key="2">
    <source>
        <dbReference type="Proteomes" id="UP000195880"/>
    </source>
</evidence>
<evidence type="ECO:0000313" key="1">
    <source>
        <dbReference type="EMBL" id="ATM24739.1"/>
    </source>
</evidence>
<keyword evidence="1" id="KW-0614">Plasmid</keyword>
<dbReference type="EMBL" id="CP023976">
    <property type="protein sequence ID" value="ATM24739.1"/>
    <property type="molecule type" value="Genomic_DNA"/>
</dbReference>
<name>A0A291W589_9ACTN</name>
<reference evidence="1 2" key="1">
    <citation type="submission" date="2017-10" db="EMBL/GenBank/DDBJ databases">
        <title>Streptomyces alboflavus Genome sequencing and assembly.</title>
        <authorList>
            <person name="Wang Y."/>
            <person name="Du B."/>
            <person name="Ding Y."/>
            <person name="Liu H."/>
            <person name="Hou Q."/>
            <person name="Liu K."/>
            <person name="Wang C."/>
            <person name="Yao L."/>
        </authorList>
    </citation>
    <scope>NUCLEOTIDE SEQUENCE [LARGE SCALE GENOMIC DNA]</scope>
    <source>
        <strain evidence="1 2">MDJK44</strain>
        <plasmid evidence="2">Plasmid pmdjk44.1</plasmid>
    </source>
</reference>